<feature type="domain" description="TLDc" evidence="6">
    <location>
        <begin position="216"/>
        <end position="393"/>
    </location>
</feature>
<dbReference type="Pfam" id="PF07534">
    <property type="entry name" value="TLD"/>
    <property type="match status" value="1"/>
</dbReference>
<feature type="compositionally biased region" description="Basic and acidic residues" evidence="5">
    <location>
        <begin position="45"/>
        <end position="79"/>
    </location>
</feature>
<keyword evidence="8" id="KW-1185">Reference proteome</keyword>
<evidence type="ECO:0000256" key="3">
    <source>
        <dbReference type="ARBA" id="ARBA00023128"/>
    </source>
</evidence>
<dbReference type="InterPro" id="IPR006571">
    <property type="entry name" value="TLDc_dom"/>
</dbReference>
<sequence>MDAFCGIEIVGDAMAYETNKVAKYHEYQEYPTLEESTVGEDESLGYDHHHQPQNEYNPVHERPEIPSEEVGSGKEGRYEDGDDDDDDEEQENTFSRFVVCYHRPDDATVPSAPTKQHRQHEDPYDDEYERPSRWGSSTAALCSSGGGGCPTDSPRSTVKRLSIRNTRDIIERSGSKLMLCHPQDYPEDAPNLLEDCDFEILAPQDTLDEGQAEEVQVLNPDIMEDLQSHLPLSKKGESFWLQYSLIRDGASMDSLLYKIRNTDHCVLAIETVDGDVFGAYTTKRWRYHDDFFGNRDAFLWRKNPDPKDGVEDVQCYHFSHLNQDVQLCTHDRLAVGGGIRKFDPEYGFGISLDRDLLSGTTSKSMTFLNPPLSSKHADGSAFEVRNIEVWALTPCLSLEDAQRIADRVQNNPIWA</sequence>
<keyword evidence="3" id="KW-0496">Mitochondrion</keyword>
<comment type="similarity">
    <text evidence="2">Belongs to the OXR1 family.</text>
</comment>
<feature type="region of interest" description="Disordered" evidence="5">
    <location>
        <begin position="105"/>
        <end position="157"/>
    </location>
</feature>
<proteinExistence type="inferred from homology"/>
<accession>A0AAD2GAN7</accession>
<dbReference type="PANTHER" id="PTHR23354:SF62">
    <property type="entry name" value="MUSTARD, ISOFORM V"/>
    <property type="match status" value="1"/>
</dbReference>
<dbReference type="GO" id="GO:0005739">
    <property type="term" value="C:mitochondrion"/>
    <property type="evidence" value="ECO:0007669"/>
    <property type="project" value="UniProtKB-SubCell"/>
</dbReference>
<evidence type="ECO:0000256" key="4">
    <source>
        <dbReference type="ARBA" id="ARBA00040604"/>
    </source>
</evidence>
<evidence type="ECO:0000313" key="7">
    <source>
        <dbReference type="EMBL" id="CAJ1967388.1"/>
    </source>
</evidence>
<evidence type="ECO:0000256" key="1">
    <source>
        <dbReference type="ARBA" id="ARBA00004173"/>
    </source>
</evidence>
<comment type="caution">
    <text evidence="7">The sequence shown here is derived from an EMBL/GenBank/DDBJ whole genome shotgun (WGS) entry which is preliminary data.</text>
</comment>
<feature type="region of interest" description="Disordered" evidence="5">
    <location>
        <begin position="38"/>
        <end position="91"/>
    </location>
</feature>
<evidence type="ECO:0000259" key="6">
    <source>
        <dbReference type="PROSITE" id="PS51886"/>
    </source>
</evidence>
<evidence type="ECO:0000256" key="5">
    <source>
        <dbReference type="SAM" id="MobiDB-lite"/>
    </source>
</evidence>
<comment type="subcellular location">
    <subcellularLocation>
        <location evidence="1">Mitochondrion</location>
    </subcellularLocation>
</comment>
<feature type="compositionally biased region" description="Acidic residues" evidence="5">
    <location>
        <begin position="80"/>
        <end position="91"/>
    </location>
</feature>
<name>A0AAD2GAN7_9STRA</name>
<gene>
    <name evidence="7" type="ORF">CYCCA115_LOCUS22750</name>
</gene>
<protein>
    <recommendedName>
        <fullName evidence="4">Oxidation resistance protein 1</fullName>
    </recommendedName>
</protein>
<evidence type="ECO:0000256" key="2">
    <source>
        <dbReference type="ARBA" id="ARBA00009540"/>
    </source>
</evidence>
<dbReference type="Proteomes" id="UP001295423">
    <property type="component" value="Unassembled WGS sequence"/>
</dbReference>
<evidence type="ECO:0000313" key="8">
    <source>
        <dbReference type="Proteomes" id="UP001295423"/>
    </source>
</evidence>
<dbReference type="PROSITE" id="PS51886">
    <property type="entry name" value="TLDC"/>
    <property type="match status" value="1"/>
</dbReference>
<reference evidence="7" key="1">
    <citation type="submission" date="2023-08" db="EMBL/GenBank/DDBJ databases">
        <authorList>
            <person name="Audoor S."/>
            <person name="Bilcke G."/>
        </authorList>
    </citation>
    <scope>NUCLEOTIDE SEQUENCE</scope>
</reference>
<dbReference type="AlphaFoldDB" id="A0AAD2GAN7"/>
<dbReference type="EMBL" id="CAKOGP040002325">
    <property type="protein sequence ID" value="CAJ1967388.1"/>
    <property type="molecule type" value="Genomic_DNA"/>
</dbReference>
<organism evidence="7 8">
    <name type="scientific">Cylindrotheca closterium</name>
    <dbReference type="NCBI Taxonomy" id="2856"/>
    <lineage>
        <taxon>Eukaryota</taxon>
        <taxon>Sar</taxon>
        <taxon>Stramenopiles</taxon>
        <taxon>Ochrophyta</taxon>
        <taxon>Bacillariophyta</taxon>
        <taxon>Bacillariophyceae</taxon>
        <taxon>Bacillariophycidae</taxon>
        <taxon>Bacillariales</taxon>
        <taxon>Bacillariaceae</taxon>
        <taxon>Cylindrotheca</taxon>
    </lineage>
</organism>
<dbReference type="PANTHER" id="PTHR23354">
    <property type="entry name" value="NUCLEOLAR PROTEIN 7/ESTROGEN RECEPTOR COACTIVATOR-RELATED"/>
    <property type="match status" value="1"/>
</dbReference>
<dbReference type="SMART" id="SM00584">
    <property type="entry name" value="TLDc"/>
    <property type="match status" value="1"/>
</dbReference>